<protein>
    <submittedName>
        <fullName evidence="1">Uncharacterized protein</fullName>
    </submittedName>
</protein>
<dbReference type="AlphaFoldDB" id="A0A1Z4GEU9"/>
<evidence type="ECO:0000313" key="2">
    <source>
        <dbReference type="Proteomes" id="UP000218287"/>
    </source>
</evidence>
<dbReference type="EMBL" id="AP018174">
    <property type="protein sequence ID" value="BAY15868.1"/>
    <property type="molecule type" value="Genomic_DNA"/>
</dbReference>
<sequence length="162" mass="18696">MFLWDISEKHLVLAYFPVPLCNQSVTNYRLMASVLYDGRSVAILGAIMARYTCSFTISLSIDHLQPLLLDLLQGCDLEIQYYNADYILAREIPGNVSFSKLVKVEVFIDRSSATETESRMNIVIKNEELPLQLDNHCRQMFQFVKQEIEHSRHWHLIESLAG</sequence>
<evidence type="ECO:0000313" key="1">
    <source>
        <dbReference type="EMBL" id="BAY15868.1"/>
    </source>
</evidence>
<keyword evidence="2" id="KW-1185">Reference proteome</keyword>
<gene>
    <name evidence="1" type="ORF">NIES21_16890</name>
</gene>
<dbReference type="Proteomes" id="UP000218287">
    <property type="component" value="Chromosome"/>
</dbReference>
<reference evidence="1 2" key="1">
    <citation type="submission" date="2017-06" db="EMBL/GenBank/DDBJ databases">
        <title>Genome sequencing of cyanobaciteial culture collection at National Institute for Environmental Studies (NIES).</title>
        <authorList>
            <person name="Hirose Y."/>
            <person name="Shimura Y."/>
            <person name="Fujisawa T."/>
            <person name="Nakamura Y."/>
            <person name="Kawachi M."/>
        </authorList>
    </citation>
    <scope>NUCLEOTIDE SEQUENCE [LARGE SCALE GENOMIC DNA]</scope>
    <source>
        <strain evidence="1 2">NIES-21</strain>
    </source>
</reference>
<name>A0A1Z4GEU9_9CYAN</name>
<accession>A0A1Z4GEU9</accession>
<proteinExistence type="predicted"/>
<organism evidence="1 2">
    <name type="scientific">Anabaenopsis circularis NIES-21</name>
    <dbReference type="NCBI Taxonomy" id="1085406"/>
    <lineage>
        <taxon>Bacteria</taxon>
        <taxon>Bacillati</taxon>
        <taxon>Cyanobacteriota</taxon>
        <taxon>Cyanophyceae</taxon>
        <taxon>Nostocales</taxon>
        <taxon>Nodulariaceae</taxon>
        <taxon>Anabaenopsis</taxon>
    </lineage>
</organism>